<dbReference type="Proteomes" id="UP000484164">
    <property type="component" value="Unassembled WGS sequence"/>
</dbReference>
<dbReference type="Gene3D" id="2.170.120.40">
    <property type="entry name" value="YbbR-like domain"/>
    <property type="match status" value="1"/>
</dbReference>
<dbReference type="OrthoDB" id="1150187at2"/>
<accession>A0A6L3ZJN0</accession>
<dbReference type="PANTHER" id="PTHR37804:SF1">
    <property type="entry name" value="CDAA REGULATORY PROTEIN CDAR"/>
    <property type="match status" value="1"/>
</dbReference>
<dbReference type="RefSeq" id="WP_151692527.1">
    <property type="nucleotide sequence ID" value="NZ_BMGX01000002.1"/>
</dbReference>
<sequence length="312" mass="36086">MNQRVKKDWKNKRSIWLTRLVFLLLSAFIWGLLKLGNSNIQTTITVPLKLMDVPQDIMFVEPLNEVDVRISAPALYAFREEWTEQDSVRISFNRFTAYDDQHYYLKSASFIQATQNYQPGSVDWIRLADTTWVNTSSLAKVKIELRADFDLDFIPPYYRYKKPILTPDSIYVFGPSEVLDTLRYWKLPTITQSAVDGDVNRILPVNLPVGLQSSTKSVAVQQRVEESTVKWVEVSLNNSDYTTKWKAVPEVVNVKCRVPVSDFGRLHGGLFSASYMRLEKGDAVVPIRWNHVPDFVEVLDWSPKYVELIEQR</sequence>
<name>A0A6L3ZJN0_9FLAO</name>
<protein>
    <recommendedName>
        <fullName evidence="3">YbbR-like domain-containing protein</fullName>
    </recommendedName>
</protein>
<gene>
    <name evidence="1" type="ORF">F8C82_05395</name>
</gene>
<dbReference type="AlphaFoldDB" id="A0A6L3ZJN0"/>
<evidence type="ECO:0000313" key="1">
    <source>
        <dbReference type="EMBL" id="KAB2817839.1"/>
    </source>
</evidence>
<keyword evidence="2" id="KW-1185">Reference proteome</keyword>
<evidence type="ECO:0000313" key="2">
    <source>
        <dbReference type="Proteomes" id="UP000484164"/>
    </source>
</evidence>
<reference evidence="1 2" key="1">
    <citation type="submission" date="2019-10" db="EMBL/GenBank/DDBJ databases">
        <title>Genome sequence of Phaeocystidibacter marisrubri JCM30614 (type strain).</title>
        <authorList>
            <person name="Bowman J.P."/>
        </authorList>
    </citation>
    <scope>NUCLEOTIDE SEQUENCE [LARGE SCALE GENOMIC DNA]</scope>
    <source>
        <strain evidence="1 2">JCM 30614</strain>
    </source>
</reference>
<dbReference type="PANTHER" id="PTHR37804">
    <property type="entry name" value="CDAA REGULATORY PROTEIN CDAR"/>
    <property type="match status" value="1"/>
</dbReference>
<evidence type="ECO:0008006" key="3">
    <source>
        <dbReference type="Google" id="ProtNLM"/>
    </source>
</evidence>
<dbReference type="InterPro" id="IPR053154">
    <property type="entry name" value="c-di-AMP_regulator"/>
</dbReference>
<organism evidence="1 2">
    <name type="scientific">Phaeocystidibacter marisrubri</name>
    <dbReference type="NCBI Taxonomy" id="1577780"/>
    <lineage>
        <taxon>Bacteria</taxon>
        <taxon>Pseudomonadati</taxon>
        <taxon>Bacteroidota</taxon>
        <taxon>Flavobacteriia</taxon>
        <taxon>Flavobacteriales</taxon>
        <taxon>Phaeocystidibacteraceae</taxon>
        <taxon>Phaeocystidibacter</taxon>
    </lineage>
</organism>
<proteinExistence type="predicted"/>
<comment type="caution">
    <text evidence="1">The sequence shown here is derived from an EMBL/GenBank/DDBJ whole genome shotgun (WGS) entry which is preliminary data.</text>
</comment>
<dbReference type="EMBL" id="WBVQ01000001">
    <property type="protein sequence ID" value="KAB2817839.1"/>
    <property type="molecule type" value="Genomic_DNA"/>
</dbReference>